<dbReference type="SUPFAM" id="SSF47226">
    <property type="entry name" value="Histidine-containing phosphotransfer domain, HPT domain"/>
    <property type="match status" value="1"/>
</dbReference>
<dbReference type="PANTHER" id="PTHR45339:SF1">
    <property type="entry name" value="HYBRID SIGNAL TRANSDUCTION HISTIDINE KINASE J"/>
    <property type="match status" value="1"/>
</dbReference>
<dbReference type="Gene3D" id="3.30.565.10">
    <property type="entry name" value="Histidine kinase-like ATPase, C-terminal domain"/>
    <property type="match status" value="1"/>
</dbReference>
<dbReference type="Pfam" id="PF02518">
    <property type="entry name" value="HATPase_c"/>
    <property type="match status" value="1"/>
</dbReference>
<dbReference type="InterPro" id="IPR035965">
    <property type="entry name" value="PAS-like_dom_sf"/>
</dbReference>
<keyword evidence="6" id="KW-0812">Transmembrane</keyword>
<dbReference type="SMART" id="SM00086">
    <property type="entry name" value="PAC"/>
    <property type="match status" value="1"/>
</dbReference>
<dbReference type="PROSITE" id="PS50109">
    <property type="entry name" value="HIS_KIN"/>
    <property type="match status" value="1"/>
</dbReference>
<comment type="catalytic activity">
    <reaction evidence="1">
        <text>ATP + protein L-histidine = ADP + protein N-phospho-L-histidine.</text>
        <dbReference type="EC" id="2.7.13.3"/>
    </reaction>
</comment>
<dbReference type="InterPro" id="IPR008207">
    <property type="entry name" value="Sig_transdc_His_kin_Hpt_dom"/>
</dbReference>
<dbReference type="InterPro" id="IPR000700">
    <property type="entry name" value="PAS-assoc_C"/>
</dbReference>
<dbReference type="SMART" id="SM00388">
    <property type="entry name" value="HisKA"/>
    <property type="match status" value="1"/>
</dbReference>
<dbReference type="RefSeq" id="WP_327599907.1">
    <property type="nucleotide sequence ID" value="NZ_JAYXHS010000002.1"/>
</dbReference>
<comment type="subcellular location">
    <subcellularLocation>
        <location evidence="2">Cell membrane</location>
        <topology evidence="2">Multi-pass membrane protein</topology>
    </subcellularLocation>
</comment>
<dbReference type="CDD" id="cd00082">
    <property type="entry name" value="HisKA"/>
    <property type="match status" value="1"/>
</dbReference>
<dbReference type="PRINTS" id="PR00344">
    <property type="entry name" value="BCTRLSENSOR"/>
</dbReference>
<dbReference type="InterPro" id="IPR011006">
    <property type="entry name" value="CheY-like_superfamily"/>
</dbReference>
<keyword evidence="5 13" id="KW-0597">Phosphoprotein</keyword>
<dbReference type="SUPFAM" id="SSF47384">
    <property type="entry name" value="Homodimeric domain of signal transducing histidine kinase"/>
    <property type="match status" value="1"/>
</dbReference>
<evidence type="ECO:0000256" key="11">
    <source>
        <dbReference type="ARBA" id="ARBA00023136"/>
    </source>
</evidence>
<evidence type="ECO:0000256" key="8">
    <source>
        <dbReference type="ARBA" id="ARBA00022840"/>
    </source>
</evidence>
<dbReference type="InterPro" id="IPR001789">
    <property type="entry name" value="Sig_transdc_resp-reg_receiver"/>
</dbReference>
<dbReference type="Gene3D" id="3.40.50.2300">
    <property type="match status" value="2"/>
</dbReference>
<dbReference type="CDD" id="cd17546">
    <property type="entry name" value="REC_hyHK_CKI1_RcsC-like"/>
    <property type="match status" value="1"/>
</dbReference>
<dbReference type="PROSITE" id="PS50894">
    <property type="entry name" value="HPT"/>
    <property type="match status" value="1"/>
</dbReference>
<feature type="domain" description="Response regulatory" evidence="15">
    <location>
        <begin position="453"/>
        <end position="574"/>
    </location>
</feature>
<dbReference type="PROSITE" id="PS50110">
    <property type="entry name" value="RESPONSE_REGULATORY"/>
    <property type="match status" value="2"/>
</dbReference>
<feature type="domain" description="HPt" evidence="17">
    <location>
        <begin position="771"/>
        <end position="867"/>
    </location>
</feature>
<dbReference type="Pfam" id="PF00512">
    <property type="entry name" value="HisKA"/>
    <property type="match status" value="1"/>
</dbReference>
<evidence type="ECO:0000313" key="19">
    <source>
        <dbReference type="Proteomes" id="UP001331561"/>
    </source>
</evidence>
<evidence type="ECO:0000256" key="5">
    <source>
        <dbReference type="ARBA" id="ARBA00022553"/>
    </source>
</evidence>
<feature type="modified residue" description="Phosphohistidine" evidence="12">
    <location>
        <position position="810"/>
    </location>
</feature>
<evidence type="ECO:0000256" key="12">
    <source>
        <dbReference type="PROSITE-ProRule" id="PRU00110"/>
    </source>
</evidence>
<keyword evidence="19" id="KW-1185">Reference proteome</keyword>
<evidence type="ECO:0000256" key="2">
    <source>
        <dbReference type="ARBA" id="ARBA00004651"/>
    </source>
</evidence>
<feature type="modified residue" description="4-aspartylphosphate" evidence="13">
    <location>
        <position position="507"/>
    </location>
</feature>
<reference evidence="18 19" key="1">
    <citation type="submission" date="2024-01" db="EMBL/GenBank/DDBJ databases">
        <title>Uliginosibacterium soil sp. nov.</title>
        <authorList>
            <person name="Lv Y."/>
        </authorList>
    </citation>
    <scope>NUCLEOTIDE SEQUENCE [LARGE SCALE GENOMIC DNA]</scope>
    <source>
        <strain evidence="18 19">H3</strain>
    </source>
</reference>
<dbReference type="InterPro" id="IPR036097">
    <property type="entry name" value="HisK_dim/P_sf"/>
</dbReference>
<dbReference type="InterPro" id="IPR005467">
    <property type="entry name" value="His_kinase_dom"/>
</dbReference>
<dbReference type="SMART" id="SM00387">
    <property type="entry name" value="HATPase_c"/>
    <property type="match status" value="1"/>
</dbReference>
<dbReference type="Pfam" id="PF01627">
    <property type="entry name" value="Hpt"/>
    <property type="match status" value="1"/>
</dbReference>
<dbReference type="CDD" id="cd00130">
    <property type="entry name" value="PAS"/>
    <property type="match status" value="1"/>
</dbReference>
<dbReference type="NCBIfam" id="TIGR00229">
    <property type="entry name" value="sensory_box"/>
    <property type="match status" value="1"/>
</dbReference>
<evidence type="ECO:0000259" key="15">
    <source>
        <dbReference type="PROSITE" id="PS50110"/>
    </source>
</evidence>
<feature type="domain" description="PAC" evidence="16">
    <location>
        <begin position="143"/>
        <end position="196"/>
    </location>
</feature>
<dbReference type="CDD" id="cd16922">
    <property type="entry name" value="HATPase_EvgS-ArcB-TorS-like"/>
    <property type="match status" value="1"/>
</dbReference>
<dbReference type="SMART" id="SM00448">
    <property type="entry name" value="REC"/>
    <property type="match status" value="2"/>
</dbReference>
<evidence type="ECO:0000256" key="13">
    <source>
        <dbReference type="PROSITE-ProRule" id="PRU00169"/>
    </source>
</evidence>
<evidence type="ECO:0000256" key="6">
    <source>
        <dbReference type="ARBA" id="ARBA00022692"/>
    </source>
</evidence>
<dbReference type="Pfam" id="PF08447">
    <property type="entry name" value="PAS_3"/>
    <property type="match status" value="1"/>
</dbReference>
<keyword evidence="7" id="KW-0547">Nucleotide-binding</keyword>
<dbReference type="Gene3D" id="1.10.287.130">
    <property type="match status" value="1"/>
</dbReference>
<dbReference type="InterPro" id="IPR013655">
    <property type="entry name" value="PAS_fold_3"/>
</dbReference>
<evidence type="ECO:0000256" key="4">
    <source>
        <dbReference type="ARBA" id="ARBA00022475"/>
    </source>
</evidence>
<comment type="caution">
    <text evidence="18">The sequence shown here is derived from an EMBL/GenBank/DDBJ whole genome shotgun (WGS) entry which is preliminary data.</text>
</comment>
<dbReference type="Gene3D" id="1.20.120.160">
    <property type="entry name" value="HPT domain"/>
    <property type="match status" value="1"/>
</dbReference>
<evidence type="ECO:0000256" key="10">
    <source>
        <dbReference type="ARBA" id="ARBA00023012"/>
    </source>
</evidence>
<evidence type="ECO:0000259" key="17">
    <source>
        <dbReference type="PROSITE" id="PS50894"/>
    </source>
</evidence>
<dbReference type="EMBL" id="JAYXHS010000002">
    <property type="protein sequence ID" value="MEC5386954.1"/>
    <property type="molecule type" value="Genomic_DNA"/>
</dbReference>
<evidence type="ECO:0000259" key="16">
    <source>
        <dbReference type="PROSITE" id="PS50113"/>
    </source>
</evidence>
<dbReference type="SUPFAM" id="SSF52172">
    <property type="entry name" value="CheY-like"/>
    <property type="match status" value="2"/>
</dbReference>
<dbReference type="InterPro" id="IPR004358">
    <property type="entry name" value="Sig_transdc_His_kin-like_C"/>
</dbReference>
<evidence type="ECO:0000313" key="18">
    <source>
        <dbReference type="EMBL" id="MEC5386954.1"/>
    </source>
</evidence>
<keyword evidence="4" id="KW-1003">Cell membrane</keyword>
<feature type="domain" description="Response regulatory" evidence="15">
    <location>
        <begin position="604"/>
        <end position="729"/>
    </location>
</feature>
<dbReference type="InterPro" id="IPR000014">
    <property type="entry name" value="PAS"/>
</dbReference>
<proteinExistence type="predicted"/>
<dbReference type="Pfam" id="PF00072">
    <property type="entry name" value="Response_reg"/>
    <property type="match status" value="2"/>
</dbReference>
<feature type="domain" description="Histidine kinase" evidence="14">
    <location>
        <begin position="214"/>
        <end position="435"/>
    </location>
</feature>
<keyword evidence="11" id="KW-0472">Membrane</keyword>
<evidence type="ECO:0000256" key="9">
    <source>
        <dbReference type="ARBA" id="ARBA00022989"/>
    </source>
</evidence>
<organism evidence="18 19">
    <name type="scientific">Uliginosibacterium silvisoli</name>
    <dbReference type="NCBI Taxonomy" id="3114758"/>
    <lineage>
        <taxon>Bacteria</taxon>
        <taxon>Pseudomonadati</taxon>
        <taxon>Pseudomonadota</taxon>
        <taxon>Betaproteobacteria</taxon>
        <taxon>Rhodocyclales</taxon>
        <taxon>Zoogloeaceae</taxon>
        <taxon>Uliginosibacterium</taxon>
    </lineage>
</organism>
<evidence type="ECO:0000256" key="1">
    <source>
        <dbReference type="ARBA" id="ARBA00000085"/>
    </source>
</evidence>
<dbReference type="PROSITE" id="PS50113">
    <property type="entry name" value="PAC"/>
    <property type="match status" value="1"/>
</dbReference>
<dbReference type="CDD" id="cd00156">
    <property type="entry name" value="REC"/>
    <property type="match status" value="1"/>
</dbReference>
<dbReference type="InterPro" id="IPR003594">
    <property type="entry name" value="HATPase_dom"/>
</dbReference>
<dbReference type="SUPFAM" id="SSF55785">
    <property type="entry name" value="PYP-like sensor domain (PAS domain)"/>
    <property type="match status" value="1"/>
</dbReference>
<dbReference type="InterPro" id="IPR036641">
    <property type="entry name" value="HPT_dom_sf"/>
</dbReference>
<keyword evidence="10" id="KW-0902">Two-component regulatory system</keyword>
<evidence type="ECO:0000256" key="3">
    <source>
        <dbReference type="ARBA" id="ARBA00012438"/>
    </source>
</evidence>
<dbReference type="Gene3D" id="3.30.450.20">
    <property type="entry name" value="PAS domain"/>
    <property type="match status" value="1"/>
</dbReference>
<name>A0ABU6K5T4_9RHOO</name>
<evidence type="ECO:0000256" key="7">
    <source>
        <dbReference type="ARBA" id="ARBA00022741"/>
    </source>
</evidence>
<keyword evidence="9" id="KW-1133">Transmembrane helix</keyword>
<sequence length="867" mass="94858">MTKSMTRDLSSIPPTSGSVGGDVAALRNALELLAGKAGRAEFFADFGDTLDDLAWRLKDMLELELREKERIVLALDSAHDGLWDWDIASNGGYLSPQWKKALGYGESDRGLGLQAWESRVHPDDLPGVQSVLSVHLAGRTEGVAVEYRLRHADGNWQWVGSYGRVVERDANGRALRMVGVHRNISDRKMFEHELLRAKEVAESASRAKGDFLANMSHEIRTPMNGILGMTELALDTQLDPEQRGYLQTVKSSAESLLSIINDILDFSKIEAGKLELETIEFSLPAVLGDTFKSLALRGHQKGLELVYGIAPGTPQVLRGDPNRLRQVLMNLLGNAIKFTEKGEIEVSVKQISRTGRQARIEFAVRDTGIGIAKEKQEEVFGVFSQADTSTTRRYGGTGLGLAICRRLVELMGGRVWLESEEGRGSVFHFTTEVDVVRDELVSERIDKRFQGMRVLLVEDSASTARELGDTLRRWGFHVALAANGDEANMTMRVAQKSGEAFDLMLVDARMPEPGGFELPSRFHTEGAPCDRIIMMLTTESQRNDAARCRQFGVRAHVVKPVSAGDLLDAIRLALSTTVDSEVKLDEFRIDESLAEAGNVVRRREVLLVEDNPVNQTVATKVLERAGFKVTVAGDGQEAIEWFEKQRFDIILMDVQMPVLGGLDATKAIRAREARRSWAMSGRWESVPIIAMTAHVMSGDRERCLDAGMDDYVAKPIQPSELFAAIDRVSNRYERTDTDGIANVVVENGNAFSGDGTQVADLEQTRSLLEGDESAVQALISVFLSDVGNTCDKLQAAIQKGDGKALGAVAHSVKSSVGVFGAVHGAEAALKVEMAGRHGDPAAAVAAAPALLVELNRLSAYLRTQLKP</sequence>
<dbReference type="InterPro" id="IPR003661">
    <property type="entry name" value="HisK_dim/P_dom"/>
</dbReference>
<dbReference type="InterPro" id="IPR001610">
    <property type="entry name" value="PAC"/>
</dbReference>
<dbReference type="InterPro" id="IPR036890">
    <property type="entry name" value="HATPase_C_sf"/>
</dbReference>
<feature type="modified residue" description="4-aspartylphosphate" evidence="13">
    <location>
        <position position="653"/>
    </location>
</feature>
<keyword evidence="8" id="KW-0067">ATP-binding</keyword>
<dbReference type="EC" id="2.7.13.3" evidence="3"/>
<gene>
    <name evidence="18" type="ORF">VVD49_14570</name>
</gene>
<accession>A0ABU6K5T4</accession>
<evidence type="ECO:0000259" key="14">
    <source>
        <dbReference type="PROSITE" id="PS50109"/>
    </source>
</evidence>
<dbReference type="PANTHER" id="PTHR45339">
    <property type="entry name" value="HYBRID SIGNAL TRANSDUCTION HISTIDINE KINASE J"/>
    <property type="match status" value="1"/>
</dbReference>
<dbReference type="Proteomes" id="UP001331561">
    <property type="component" value="Unassembled WGS sequence"/>
</dbReference>
<protein>
    <recommendedName>
        <fullName evidence="3">histidine kinase</fullName>
        <ecNumber evidence="3">2.7.13.3</ecNumber>
    </recommendedName>
</protein>
<dbReference type="SUPFAM" id="SSF55874">
    <property type="entry name" value="ATPase domain of HSP90 chaperone/DNA topoisomerase II/histidine kinase"/>
    <property type="match status" value="1"/>
</dbReference>